<proteinExistence type="predicted"/>
<dbReference type="RefSeq" id="WP_208261077.1">
    <property type="nucleotide sequence ID" value="NZ_JAGEOJ010000018.1"/>
</dbReference>
<dbReference type="Proteomes" id="UP000669179">
    <property type="component" value="Unassembled WGS sequence"/>
</dbReference>
<evidence type="ECO:0000313" key="2">
    <source>
        <dbReference type="EMBL" id="MBO2453069.1"/>
    </source>
</evidence>
<evidence type="ECO:0000256" key="1">
    <source>
        <dbReference type="SAM" id="MobiDB-lite"/>
    </source>
</evidence>
<evidence type="ECO:0000313" key="3">
    <source>
        <dbReference type="Proteomes" id="UP000669179"/>
    </source>
</evidence>
<dbReference type="AlphaFoldDB" id="A0A939T8F3"/>
<gene>
    <name evidence="2" type="ORF">J4573_38665</name>
</gene>
<comment type="caution">
    <text evidence="2">The sequence shown here is derived from an EMBL/GenBank/DDBJ whole genome shotgun (WGS) entry which is preliminary data.</text>
</comment>
<feature type="region of interest" description="Disordered" evidence="1">
    <location>
        <begin position="116"/>
        <end position="143"/>
    </location>
</feature>
<reference evidence="2" key="1">
    <citation type="submission" date="2021-03" db="EMBL/GenBank/DDBJ databases">
        <authorList>
            <person name="Kanchanasin P."/>
            <person name="Saeng-In P."/>
            <person name="Phongsopitanun W."/>
            <person name="Yuki M."/>
            <person name="Kudo T."/>
            <person name="Ohkuma M."/>
            <person name="Tanasupawat S."/>
        </authorList>
    </citation>
    <scope>NUCLEOTIDE SEQUENCE</scope>
    <source>
        <strain evidence="2">GKU 128</strain>
    </source>
</reference>
<organism evidence="2 3">
    <name type="scientific">Actinomadura barringtoniae</name>
    <dbReference type="NCBI Taxonomy" id="1427535"/>
    <lineage>
        <taxon>Bacteria</taxon>
        <taxon>Bacillati</taxon>
        <taxon>Actinomycetota</taxon>
        <taxon>Actinomycetes</taxon>
        <taxon>Streptosporangiales</taxon>
        <taxon>Thermomonosporaceae</taxon>
        <taxon>Actinomadura</taxon>
    </lineage>
</organism>
<dbReference type="EMBL" id="JAGEOJ010000018">
    <property type="protein sequence ID" value="MBO2453069.1"/>
    <property type="molecule type" value="Genomic_DNA"/>
</dbReference>
<name>A0A939T8F3_9ACTN</name>
<protein>
    <submittedName>
        <fullName evidence="2">Uncharacterized protein</fullName>
    </submittedName>
</protein>
<sequence length="357" mass="39078">MAHDAVVVAELSTIPAEVLAAKTYDLMTHLRAFVETRTYLTEAITTNLAAVPLLDRARTVAKARRTEHTTALARQDPLIRDLCLSPVVRLIDWLWDDLAYDLDRLLKEAALDEVKKAEEPAATSQHRRPESPTPSEDDPFSPTSYAQFKEVIARALKAQEAIDTALDKTIAAEHSARRETFETLEQKIAALLDDGEIMDRAIEEQNERAKDLLTSLNDLREQATAIATSLTERIGSGLVIPCAEHDHFVTGRGLDQALSTTLKTFPSHGDETGFIWGFAEALQRGVPKHPAPIPADLGERLASFVHSLSSCQGRWSRSAVGALHGPSPRVAALCLAAEAEETDRALAADLRSLAVRD</sequence>
<keyword evidence="3" id="KW-1185">Reference proteome</keyword>
<accession>A0A939T8F3</accession>